<proteinExistence type="predicted"/>
<dbReference type="EC" id="2.4.-.-" evidence="5"/>
<keyword evidence="2 5" id="KW-0808">Transferase</keyword>
<organism evidence="5 6">
    <name type="scientific">Rapidithrix thailandica</name>
    <dbReference type="NCBI Taxonomy" id="413964"/>
    <lineage>
        <taxon>Bacteria</taxon>
        <taxon>Pseudomonadati</taxon>
        <taxon>Bacteroidota</taxon>
        <taxon>Cytophagia</taxon>
        <taxon>Cytophagales</taxon>
        <taxon>Flammeovirgaceae</taxon>
        <taxon>Rapidithrix</taxon>
    </lineage>
</organism>
<evidence type="ECO:0000256" key="1">
    <source>
        <dbReference type="ARBA" id="ARBA00022676"/>
    </source>
</evidence>
<dbReference type="InterPro" id="IPR007657">
    <property type="entry name" value="Glycosyltransferase_61"/>
</dbReference>
<dbReference type="AlphaFoldDB" id="A0AAW9SBD5"/>
<comment type="caution">
    <text evidence="5">The sequence shown here is derived from an EMBL/GenBank/DDBJ whole genome shotgun (WGS) entry which is preliminary data.</text>
</comment>
<evidence type="ECO:0000256" key="2">
    <source>
        <dbReference type="ARBA" id="ARBA00022679"/>
    </source>
</evidence>
<dbReference type="PANTHER" id="PTHR20961:SF150">
    <property type="entry name" value="GLYCOSYLTRANSFERASE FAMILY 61 PROTEIN"/>
    <property type="match status" value="1"/>
</dbReference>
<evidence type="ECO:0000313" key="5">
    <source>
        <dbReference type="EMBL" id="MEN7549778.1"/>
    </source>
</evidence>
<dbReference type="GO" id="GO:0016757">
    <property type="term" value="F:glycosyltransferase activity"/>
    <property type="evidence" value="ECO:0007669"/>
    <property type="project" value="UniProtKB-KW"/>
</dbReference>
<dbReference type="EMBL" id="JBDKWZ010000010">
    <property type="protein sequence ID" value="MEN7549778.1"/>
    <property type="molecule type" value="Genomic_DNA"/>
</dbReference>
<keyword evidence="1 5" id="KW-0328">Glycosyltransferase</keyword>
<reference evidence="5 6" key="1">
    <citation type="submission" date="2024-04" db="EMBL/GenBank/DDBJ databases">
        <title>Novel genus in family Flammeovirgaceae.</title>
        <authorList>
            <person name="Nguyen T.H."/>
            <person name="Vuong T.Q."/>
            <person name="Le H."/>
            <person name="Kim S.-G."/>
        </authorList>
    </citation>
    <scope>NUCLEOTIDE SEQUENCE [LARGE SCALE GENOMIC DNA]</scope>
    <source>
        <strain evidence="5 6">JCM 23209</strain>
    </source>
</reference>
<accession>A0AAW9SBD5</accession>
<keyword evidence="3" id="KW-0325">Glycoprotein</keyword>
<protein>
    <submittedName>
        <fullName evidence="5">Glycosyltransferase family 61 protein</fullName>
        <ecNumber evidence="5">2.4.-.-</ecNumber>
    </submittedName>
</protein>
<dbReference type="Proteomes" id="UP001403385">
    <property type="component" value="Unassembled WGS sequence"/>
</dbReference>
<sequence>MKHSLALKSQLKLNYCKVLQMLPFSSKVIGPPKGYATDIKEYVESYNSRKPSHPHTFWDFGKGSYTVPHPKKIWGNTDPVEEEVCHYHDFVVSLHKGRLISIPYSVISNDDVLLSELSDSVDTPAALNPIFFHHRLPKTMYLKGKAFVLGTLKDDNNYAHWLTEVLPKLHLLEQANIDLNEIDHFLLRTYRSGFVKEHLAYLGIPEEKIRIIDDKIASERDLTKATNSSPYWHVEADELIVTSVFWKPECWMGDYLKKLYLEEQKSPIQIFDRIYVRRHKTNGRNVVNEENLLNVLKKFGFAIIEAEKYTQKEKALLFNRAKVVVAPHGAGMANLIFCEPNTQVLELRAKGHSSYIIDEFRQLCAALQLDFSLFICKGVGVPSQYNTGANLDLMVDVEAFESMLSELLESEYMKK</sequence>
<feature type="domain" description="Glycosyltransferase 61 catalytic" evidence="4">
    <location>
        <begin position="158"/>
        <end position="345"/>
    </location>
</feature>
<evidence type="ECO:0000259" key="4">
    <source>
        <dbReference type="Pfam" id="PF04577"/>
    </source>
</evidence>
<keyword evidence="6" id="KW-1185">Reference proteome</keyword>
<dbReference type="PANTHER" id="PTHR20961">
    <property type="entry name" value="GLYCOSYLTRANSFERASE"/>
    <property type="match status" value="1"/>
</dbReference>
<evidence type="ECO:0000256" key="3">
    <source>
        <dbReference type="ARBA" id="ARBA00023180"/>
    </source>
</evidence>
<evidence type="ECO:0000313" key="6">
    <source>
        <dbReference type="Proteomes" id="UP001403385"/>
    </source>
</evidence>
<dbReference type="InterPro" id="IPR049625">
    <property type="entry name" value="Glyco_transf_61_cat"/>
</dbReference>
<dbReference type="RefSeq" id="WP_346822556.1">
    <property type="nucleotide sequence ID" value="NZ_JBDKWZ010000010.1"/>
</dbReference>
<dbReference type="Pfam" id="PF04577">
    <property type="entry name" value="Glyco_transf_61"/>
    <property type="match status" value="1"/>
</dbReference>
<gene>
    <name evidence="5" type="ORF">AAG747_17775</name>
</gene>
<name>A0AAW9SBD5_9BACT</name>